<gene>
    <name evidence="2" type="ORF">ACFQIC_09130</name>
</gene>
<reference evidence="3" key="1">
    <citation type="journal article" date="2019" name="Int. J. Syst. Evol. Microbiol.">
        <title>The Global Catalogue of Microorganisms (GCM) 10K type strain sequencing project: providing services to taxonomists for standard genome sequencing and annotation.</title>
        <authorList>
            <consortium name="The Broad Institute Genomics Platform"/>
            <consortium name="The Broad Institute Genome Sequencing Center for Infectious Disease"/>
            <person name="Wu L."/>
            <person name="Ma J."/>
        </authorList>
    </citation>
    <scope>NUCLEOTIDE SEQUENCE [LARGE SCALE GENOMIC DNA]</scope>
    <source>
        <strain evidence="3">CGMCC 4.1621</strain>
    </source>
</reference>
<evidence type="ECO:0000256" key="1">
    <source>
        <dbReference type="SAM" id="SignalP"/>
    </source>
</evidence>
<dbReference type="EMBL" id="JBHSZV010000022">
    <property type="protein sequence ID" value="MFC7062022.1"/>
    <property type="molecule type" value="Genomic_DNA"/>
</dbReference>
<evidence type="ECO:0000313" key="2">
    <source>
        <dbReference type="EMBL" id="MFC7062022.1"/>
    </source>
</evidence>
<name>A0ABW2EIC8_9BACI</name>
<protein>
    <recommendedName>
        <fullName evidence="4">Lipoprotein</fullName>
    </recommendedName>
</protein>
<dbReference type="RefSeq" id="WP_204708967.1">
    <property type="nucleotide sequence ID" value="NZ_JBHSZV010000022.1"/>
</dbReference>
<organism evidence="2 3">
    <name type="scientific">Halobacillus seohaensis</name>
    <dbReference type="NCBI Taxonomy" id="447421"/>
    <lineage>
        <taxon>Bacteria</taxon>
        <taxon>Bacillati</taxon>
        <taxon>Bacillota</taxon>
        <taxon>Bacilli</taxon>
        <taxon>Bacillales</taxon>
        <taxon>Bacillaceae</taxon>
        <taxon>Halobacillus</taxon>
    </lineage>
</organism>
<feature type="signal peptide" evidence="1">
    <location>
        <begin position="1"/>
        <end position="21"/>
    </location>
</feature>
<comment type="caution">
    <text evidence="2">The sequence shown here is derived from an EMBL/GenBank/DDBJ whole genome shotgun (WGS) entry which is preliminary data.</text>
</comment>
<dbReference type="Proteomes" id="UP001596410">
    <property type="component" value="Unassembled WGS sequence"/>
</dbReference>
<accession>A0ABW2EIC8</accession>
<sequence length="123" mass="14015">MTTKVLLGCLLLLFLMGCSLEKPVDEKSIEDNNSEVSNTSVRLKEGEWVFSEDLDKRLTAALGKQKDTADEEELYEVLGNDVELRKQYLSELNQLLDHQVEDGEISKEEAVAQIKTMEFIFDE</sequence>
<evidence type="ECO:0008006" key="4">
    <source>
        <dbReference type="Google" id="ProtNLM"/>
    </source>
</evidence>
<evidence type="ECO:0000313" key="3">
    <source>
        <dbReference type="Proteomes" id="UP001596410"/>
    </source>
</evidence>
<dbReference type="PROSITE" id="PS51257">
    <property type="entry name" value="PROKAR_LIPOPROTEIN"/>
    <property type="match status" value="1"/>
</dbReference>
<keyword evidence="3" id="KW-1185">Reference proteome</keyword>
<keyword evidence="1" id="KW-0732">Signal</keyword>
<feature type="chain" id="PRO_5045339018" description="Lipoprotein" evidence="1">
    <location>
        <begin position="22"/>
        <end position="123"/>
    </location>
</feature>
<proteinExistence type="predicted"/>